<evidence type="ECO:0000313" key="3">
    <source>
        <dbReference type="Proteomes" id="UP000016424"/>
    </source>
</evidence>
<protein>
    <submittedName>
        <fullName evidence="2">Uncharacterized protein</fullName>
    </submittedName>
</protein>
<feature type="transmembrane region" description="Helical" evidence="1">
    <location>
        <begin position="12"/>
        <end position="36"/>
    </location>
</feature>
<dbReference type="Proteomes" id="UP000016424">
    <property type="component" value="Unassembled WGS sequence"/>
</dbReference>
<accession>U2Y297</accession>
<name>U2Y297_GEOKU</name>
<dbReference type="AlphaFoldDB" id="U2Y297"/>
<comment type="caution">
    <text evidence="2">The sequence shown here is derived from an EMBL/GenBank/DDBJ whole genome shotgun (WGS) entry which is preliminary data.</text>
</comment>
<sequence>MSSHLHLSPFSFKFMIIVSTKDGVFSASFSVFHFIIALPHLH</sequence>
<proteinExistence type="predicted"/>
<keyword evidence="1" id="KW-1133">Transmembrane helix</keyword>
<keyword evidence="1" id="KW-0812">Transmembrane</keyword>
<evidence type="ECO:0000256" key="1">
    <source>
        <dbReference type="SAM" id="Phobius"/>
    </source>
</evidence>
<evidence type="ECO:0000313" key="2">
    <source>
        <dbReference type="EMBL" id="GAD13219.1"/>
    </source>
</evidence>
<dbReference type="EMBL" id="BASG01000009">
    <property type="protein sequence ID" value="GAD13219.1"/>
    <property type="molecule type" value="Genomic_DNA"/>
</dbReference>
<reference evidence="3" key="1">
    <citation type="journal article" date="2013" name="Genome">
        <title>Draft Genome Sequence of Geobacillus kaustophilus GBlys, a Lysogenic Strain with Bacteriophage phiOH2.</title>
        <authorList>
            <person name="Doi K."/>
            <person name="Mori K."/>
            <person name="Martono H."/>
            <person name="Nagayoshi Y."/>
            <person name="Fujino Y."/>
            <person name="Tashiro K."/>
            <person name="Kuhara S."/>
            <person name="Ohshima T."/>
        </authorList>
    </citation>
    <scope>NUCLEOTIDE SEQUENCE [LARGE SCALE GENOMIC DNA]</scope>
    <source>
        <strain evidence="3">GBlys</strain>
    </source>
</reference>
<organism evidence="2 3">
    <name type="scientific">Geobacillus kaustophilus GBlys</name>
    <dbReference type="NCBI Taxonomy" id="1337888"/>
    <lineage>
        <taxon>Bacteria</taxon>
        <taxon>Bacillati</taxon>
        <taxon>Bacillota</taxon>
        <taxon>Bacilli</taxon>
        <taxon>Bacillales</taxon>
        <taxon>Anoxybacillaceae</taxon>
        <taxon>Geobacillus</taxon>
        <taxon>Geobacillus thermoleovorans group</taxon>
    </lineage>
</organism>
<keyword evidence="1" id="KW-0472">Membrane</keyword>
<gene>
    <name evidence="2" type="ORF">GBL_1436</name>
</gene>